<evidence type="ECO:0000313" key="9">
    <source>
        <dbReference type="EMBL" id="RUS58444.1"/>
    </source>
</evidence>
<accession>A0A433RYT5</accession>
<dbReference type="InterPro" id="IPR027417">
    <property type="entry name" value="P-loop_NTPase"/>
</dbReference>
<keyword evidence="4" id="KW-0548">Nucleotidyltransferase</keyword>
<dbReference type="GO" id="GO:0003887">
    <property type="term" value="F:DNA-directed DNA polymerase activity"/>
    <property type="evidence" value="ECO:0007669"/>
    <property type="project" value="UniProtKB-KW"/>
</dbReference>
<dbReference type="EMBL" id="JTFC01000001">
    <property type="protein sequence ID" value="RUS58444.1"/>
    <property type="molecule type" value="Genomic_DNA"/>
</dbReference>
<evidence type="ECO:0000313" key="10">
    <source>
        <dbReference type="Proteomes" id="UP000288623"/>
    </source>
</evidence>
<evidence type="ECO:0000256" key="2">
    <source>
        <dbReference type="ARBA" id="ARBA00014363"/>
    </source>
</evidence>
<evidence type="ECO:0000256" key="7">
    <source>
        <dbReference type="ARBA" id="ARBA00049244"/>
    </source>
</evidence>
<dbReference type="NCBIfam" id="TIGR00678">
    <property type="entry name" value="holB"/>
    <property type="match status" value="1"/>
</dbReference>
<gene>
    <name evidence="9" type="ORF">QI30_00030</name>
</gene>
<dbReference type="Gene3D" id="3.40.50.300">
    <property type="entry name" value="P-loop containing nucleotide triphosphate hydrolases"/>
    <property type="match status" value="1"/>
</dbReference>
<dbReference type="OrthoDB" id="9810148at2"/>
<keyword evidence="6" id="KW-0239">DNA-directed DNA polymerase</keyword>
<dbReference type="GO" id="GO:0003677">
    <property type="term" value="F:DNA binding"/>
    <property type="evidence" value="ECO:0007669"/>
    <property type="project" value="InterPro"/>
</dbReference>
<keyword evidence="5" id="KW-0235">DNA replication</keyword>
<dbReference type="PANTHER" id="PTHR11669:SF8">
    <property type="entry name" value="DNA POLYMERASE III SUBUNIT DELTA"/>
    <property type="match status" value="1"/>
</dbReference>
<keyword evidence="3" id="KW-0808">Transferase</keyword>
<dbReference type="GO" id="GO:0008408">
    <property type="term" value="F:3'-5' exonuclease activity"/>
    <property type="evidence" value="ECO:0007669"/>
    <property type="project" value="InterPro"/>
</dbReference>
<keyword evidence="10" id="KW-1185">Reference proteome</keyword>
<proteinExistence type="predicted"/>
<evidence type="ECO:0000256" key="5">
    <source>
        <dbReference type="ARBA" id="ARBA00022705"/>
    </source>
</evidence>
<dbReference type="Pfam" id="PF09115">
    <property type="entry name" value="DNApol3-delta_C"/>
    <property type="match status" value="1"/>
</dbReference>
<evidence type="ECO:0000259" key="8">
    <source>
        <dbReference type="Pfam" id="PF09115"/>
    </source>
</evidence>
<comment type="catalytic activity">
    <reaction evidence="7">
        <text>DNA(n) + a 2'-deoxyribonucleoside 5'-triphosphate = DNA(n+1) + diphosphate</text>
        <dbReference type="Rhea" id="RHEA:22508"/>
        <dbReference type="Rhea" id="RHEA-COMP:17339"/>
        <dbReference type="Rhea" id="RHEA-COMP:17340"/>
        <dbReference type="ChEBI" id="CHEBI:33019"/>
        <dbReference type="ChEBI" id="CHEBI:61560"/>
        <dbReference type="ChEBI" id="CHEBI:173112"/>
        <dbReference type="EC" id="2.7.7.7"/>
    </reaction>
</comment>
<dbReference type="Pfam" id="PF13177">
    <property type="entry name" value="DNA_pol3_delta2"/>
    <property type="match status" value="1"/>
</dbReference>
<organism evidence="9 10">
    <name type="scientific">Candidatus Kurthia intestinigallinarum</name>
    <dbReference type="NCBI Taxonomy" id="1562256"/>
    <lineage>
        <taxon>Bacteria</taxon>
        <taxon>Bacillati</taxon>
        <taxon>Bacillota</taxon>
        <taxon>Bacilli</taxon>
        <taxon>Bacillales</taxon>
        <taxon>Caryophanaceae</taxon>
        <taxon>Kurthia</taxon>
    </lineage>
</organism>
<dbReference type="GO" id="GO:0006261">
    <property type="term" value="P:DNA-templated DNA replication"/>
    <property type="evidence" value="ECO:0007669"/>
    <property type="project" value="TreeGrafter"/>
</dbReference>
<dbReference type="PANTHER" id="PTHR11669">
    <property type="entry name" value="REPLICATION FACTOR C / DNA POLYMERASE III GAMMA-TAU SUBUNIT"/>
    <property type="match status" value="1"/>
</dbReference>
<dbReference type="SUPFAM" id="SSF52540">
    <property type="entry name" value="P-loop containing nucleoside triphosphate hydrolases"/>
    <property type="match status" value="1"/>
</dbReference>
<reference evidence="9 10" key="1">
    <citation type="submission" date="2014-11" db="EMBL/GenBank/DDBJ databases">
        <title>Genome sequence and analysis of novel Kurthia sp.</title>
        <authorList>
            <person name="Lawson J.N."/>
            <person name="Gonzalez J.E."/>
            <person name="Rinauldi L."/>
            <person name="Xuan Z."/>
            <person name="Firman A."/>
            <person name="Shaddox L."/>
            <person name="Trudeau A."/>
            <person name="Shah S."/>
            <person name="Reiman D."/>
        </authorList>
    </citation>
    <scope>NUCLEOTIDE SEQUENCE [LARGE SCALE GENOMIC DNA]</scope>
    <source>
        <strain evidence="9 10">3B1D</strain>
    </source>
</reference>
<evidence type="ECO:0000256" key="1">
    <source>
        <dbReference type="ARBA" id="ARBA00012417"/>
    </source>
</evidence>
<dbReference type="Gene3D" id="1.20.272.10">
    <property type="match status" value="1"/>
</dbReference>
<evidence type="ECO:0000256" key="4">
    <source>
        <dbReference type="ARBA" id="ARBA00022695"/>
    </source>
</evidence>
<dbReference type="AlphaFoldDB" id="A0A433RYT5"/>
<dbReference type="GO" id="GO:0009360">
    <property type="term" value="C:DNA polymerase III complex"/>
    <property type="evidence" value="ECO:0007669"/>
    <property type="project" value="InterPro"/>
</dbReference>
<name>A0A433RYT5_9BACL</name>
<dbReference type="InterPro" id="IPR015199">
    <property type="entry name" value="DNA_pol_III_delta_C"/>
</dbReference>
<dbReference type="RefSeq" id="WP_126988925.1">
    <property type="nucleotide sequence ID" value="NZ_JTFC01000001.1"/>
</dbReference>
<sequence length="335" mass="38074">MEKTTEQLKQLQPVVMKQLQIIERKNRIGQAYIFEGKKGTATEEVAHFFVKLLLCEQPIDGEPCNTCRSCQRLETGNHINFHQVYPDGQFIKVAAIEELLIEMSKRGMEAGRKVYIVHDAERLNAKSANKLLKFLEEPIGEVTAIFTTQNINAILPTIRSRCQHIAFQPIPKHLLLDELRNQGISASLAATVSMVTSDVDEAIALTKDDEFAQARKTVLKLIEATLSKNVHEALLIVHEDWLPTFKERDQMELALDLLLYAYRDIVAVKANPTAALTYPDMKDFFVTTGLRLTYEQLSKMLQAVLHARKTLHSNMNRTLLMEQLMLNLQEGKSFV</sequence>
<dbReference type="InterPro" id="IPR050238">
    <property type="entry name" value="DNA_Rep/Repair_Clamp_Loader"/>
</dbReference>
<dbReference type="InterPro" id="IPR004622">
    <property type="entry name" value="DNA_pol_HolB"/>
</dbReference>
<dbReference type="Proteomes" id="UP000288623">
    <property type="component" value="Unassembled WGS sequence"/>
</dbReference>
<dbReference type="EC" id="2.7.7.7" evidence="1"/>
<feature type="domain" description="DNA polymerase III delta subunit C-terminal" evidence="8">
    <location>
        <begin position="211"/>
        <end position="329"/>
    </location>
</feature>
<evidence type="ECO:0000256" key="3">
    <source>
        <dbReference type="ARBA" id="ARBA00022679"/>
    </source>
</evidence>
<evidence type="ECO:0000256" key="6">
    <source>
        <dbReference type="ARBA" id="ARBA00022932"/>
    </source>
</evidence>
<comment type="caution">
    <text evidence="9">The sequence shown here is derived from an EMBL/GenBank/DDBJ whole genome shotgun (WGS) entry which is preliminary data.</text>
</comment>
<protein>
    <recommendedName>
        <fullName evidence="2">DNA polymerase III subunit delta'</fullName>
        <ecNumber evidence="1">2.7.7.7</ecNumber>
    </recommendedName>
</protein>